<dbReference type="Gene3D" id="3.90.70.10">
    <property type="entry name" value="Cysteine proteinases"/>
    <property type="match status" value="1"/>
</dbReference>
<dbReference type="Proteomes" id="UP000180194">
    <property type="component" value="Unassembled WGS sequence"/>
</dbReference>
<sequence length="311" mass="35506">MIFFTKATFRFKHNSAGIIIIFGKNHSLWIKGNLKKENSVYIKLCNGEYNMNLFFTSIIMTFIISLSVLLFLGREELMQLGNIQVSDNLEQTTRVSVNSKEYNKKMVKIKDQVLLDVSVIKQFPELPRGCEVTSLAMLLQYKGVKTNKITLAQKIKKNSVPLKKEGGKIFWGDPNEGFVGDMYSYKNPGLGVYHKPIRELAEEYLPDQIVDLTGKDFVELQTYLSLGIPIWIITNTSYNELPDSSFVKWFTPNGEIKITYKEHSVLITGYDENSIYFNDPIDGMKNKSISKGEFLAAWKQMGSQAVTYLPE</sequence>
<dbReference type="Pfam" id="PF13529">
    <property type="entry name" value="Peptidase_C39_2"/>
    <property type="match status" value="1"/>
</dbReference>
<dbReference type="PANTHER" id="PTHR37806:SF1">
    <property type="entry name" value="PEPTIDASE C39-LIKE DOMAIN-CONTAINING PROTEIN"/>
    <property type="match status" value="1"/>
</dbReference>
<accession>A0ABX3CN14</accession>
<keyword evidence="1" id="KW-0472">Membrane</keyword>
<dbReference type="EMBL" id="MBRJ01000039">
    <property type="protein sequence ID" value="OHX45059.1"/>
    <property type="molecule type" value="Genomic_DNA"/>
</dbReference>
<organism evidence="3 4">
    <name type="scientific">Cytobacillus oceanisediminis</name>
    <dbReference type="NCBI Taxonomy" id="665099"/>
    <lineage>
        <taxon>Bacteria</taxon>
        <taxon>Bacillati</taxon>
        <taxon>Bacillota</taxon>
        <taxon>Bacilli</taxon>
        <taxon>Bacillales</taxon>
        <taxon>Bacillaceae</taxon>
        <taxon>Cytobacillus</taxon>
    </lineage>
</organism>
<name>A0ABX3CN14_9BACI</name>
<keyword evidence="4" id="KW-1185">Reference proteome</keyword>
<feature type="domain" description="Peptidase C39-like" evidence="2">
    <location>
        <begin position="115"/>
        <end position="280"/>
    </location>
</feature>
<reference evidence="3 4" key="1">
    <citation type="submission" date="2016-07" db="EMBL/GenBank/DDBJ databases">
        <title>Bacillus oceanisediminis whole genome.</title>
        <authorList>
            <person name="Pal Y."/>
            <person name="Verma A."/>
            <person name="Mual P."/>
            <person name="Srinivasan K."/>
        </authorList>
    </citation>
    <scope>NUCLEOTIDE SEQUENCE [LARGE SCALE GENOMIC DNA]</scope>
    <source>
        <strain evidence="3 4">Bhandara28</strain>
    </source>
</reference>
<gene>
    <name evidence="3" type="ORF">BBV17_24365</name>
</gene>
<dbReference type="CDD" id="cd02549">
    <property type="entry name" value="Peptidase_C39A"/>
    <property type="match status" value="1"/>
</dbReference>
<dbReference type="InterPro" id="IPR039563">
    <property type="entry name" value="Peptidase_C39_single_dom"/>
</dbReference>
<evidence type="ECO:0000313" key="3">
    <source>
        <dbReference type="EMBL" id="OHX45059.1"/>
    </source>
</evidence>
<keyword evidence="1" id="KW-0812">Transmembrane</keyword>
<dbReference type="PANTHER" id="PTHR37806">
    <property type="entry name" value="LMO0724 PROTEIN"/>
    <property type="match status" value="1"/>
</dbReference>
<evidence type="ECO:0000313" key="4">
    <source>
        <dbReference type="Proteomes" id="UP000180194"/>
    </source>
</evidence>
<dbReference type="InterPro" id="IPR039564">
    <property type="entry name" value="Peptidase_C39-like"/>
</dbReference>
<protein>
    <recommendedName>
        <fullName evidence="2">Peptidase C39-like domain-containing protein</fullName>
    </recommendedName>
</protein>
<proteinExistence type="predicted"/>
<evidence type="ECO:0000259" key="2">
    <source>
        <dbReference type="Pfam" id="PF13529"/>
    </source>
</evidence>
<feature type="transmembrane region" description="Helical" evidence="1">
    <location>
        <begin position="53"/>
        <end position="72"/>
    </location>
</feature>
<comment type="caution">
    <text evidence="3">The sequence shown here is derived from an EMBL/GenBank/DDBJ whole genome shotgun (WGS) entry which is preliminary data.</text>
</comment>
<keyword evidence="1" id="KW-1133">Transmembrane helix</keyword>
<evidence type="ECO:0000256" key="1">
    <source>
        <dbReference type="SAM" id="Phobius"/>
    </source>
</evidence>